<dbReference type="PRINTS" id="PR01244">
    <property type="entry name" value="PEROPSIN"/>
</dbReference>
<comment type="subcellular location">
    <subcellularLocation>
        <location evidence="1">Membrane</location>
        <topology evidence="1">Multi-pass membrane protein</topology>
    </subcellularLocation>
</comment>
<feature type="domain" description="G-protein coupled receptors family 1 profile" evidence="16">
    <location>
        <begin position="29"/>
        <end position="285"/>
    </location>
</feature>
<dbReference type="PROSITE" id="PS00238">
    <property type="entry name" value="OPSIN"/>
    <property type="match status" value="1"/>
</dbReference>
<feature type="transmembrane region" description="Helical" evidence="15">
    <location>
        <begin position="50"/>
        <end position="76"/>
    </location>
</feature>
<evidence type="ECO:0000259" key="16">
    <source>
        <dbReference type="PROSITE" id="PS50262"/>
    </source>
</evidence>
<protein>
    <recommendedName>
        <fullName evidence="16">G-protein coupled receptors family 1 profile domain-containing protein</fullName>
    </recommendedName>
</protein>
<dbReference type="CDD" id="cd15074">
    <property type="entry name" value="7tmA_Opsin5_neuropsin"/>
    <property type="match status" value="1"/>
</dbReference>
<dbReference type="PANTHER" id="PTHR24240">
    <property type="entry name" value="OPSIN"/>
    <property type="match status" value="1"/>
</dbReference>
<evidence type="ECO:0000256" key="12">
    <source>
        <dbReference type="ARBA" id="ARBA00023180"/>
    </source>
</evidence>
<dbReference type="InterPro" id="IPR027430">
    <property type="entry name" value="Retinal_BS"/>
</dbReference>
<evidence type="ECO:0000256" key="6">
    <source>
        <dbReference type="ARBA" id="ARBA00022989"/>
    </source>
</evidence>
<dbReference type="EMBL" id="JABFDY010000016">
    <property type="protein sequence ID" value="KAF7695818.1"/>
    <property type="molecule type" value="Genomic_DNA"/>
</dbReference>
<accession>A0A8T0AUJ1</accession>
<keyword evidence="8" id="KW-0297">G-protein coupled receptor</keyword>
<sequence>MHREVSISKEHDVLLGIIYTIIGVFSLIGNTVLLLVAFQKKSSLKPAEFFIVNLSVSDLGMTISLFPFAISSAFFHRWLFTESVCVCYAFFGVLFGLCSLSNLTVLSSVCWIKVCCPNYGNKFSSCHAVLLVFGVWCYSSIFAVGPLSGWGQYNYEPYGTACCIDWFAPHNSPLAMSYLICLFFFCYIVPCTIIFLSYASILVTVRGSQQAVQQHVSPKNKITKAQSHIVKLSVAVCVGFLLAWSPYAAVSMWAAFVNPDAVPPIAFAAAAVFAKSSTLYNPLVYLGFKPNFRRSLQRRMVSSSLHQTETMRKHADKETCHSAHNSSEPHKNHQTCKYFLEHTPAHCLEIMPQSTIRILTGCMNSEVAVSQMSNEIQSDFI</sequence>
<keyword evidence="12" id="KW-0325">Glycoprotein</keyword>
<dbReference type="InterPro" id="IPR002962">
    <property type="entry name" value="Peropsin"/>
</dbReference>
<evidence type="ECO:0000256" key="2">
    <source>
        <dbReference type="ARBA" id="ARBA00022543"/>
    </source>
</evidence>
<keyword evidence="4 15" id="KW-0812">Transmembrane</keyword>
<evidence type="ECO:0000256" key="10">
    <source>
        <dbReference type="ARBA" id="ARBA00023157"/>
    </source>
</evidence>
<dbReference type="Pfam" id="PF00001">
    <property type="entry name" value="7tm_1"/>
    <property type="match status" value="1"/>
</dbReference>
<feature type="transmembrane region" description="Helical" evidence="15">
    <location>
        <begin position="265"/>
        <end position="288"/>
    </location>
</feature>
<reference evidence="17" key="1">
    <citation type="submission" date="2020-08" db="EMBL/GenBank/DDBJ databases">
        <title>Chromosome-level assembly of Southern catfish (Silurus meridionalis) provides insights into visual adaptation to the nocturnal and benthic lifestyles.</title>
        <authorList>
            <person name="Zhang Y."/>
            <person name="Wang D."/>
            <person name="Peng Z."/>
        </authorList>
    </citation>
    <scope>NUCLEOTIDE SEQUENCE</scope>
    <source>
        <strain evidence="17">SWU-2019-XX</strain>
        <tissue evidence="17">Muscle</tissue>
    </source>
</reference>
<keyword evidence="2" id="KW-0600">Photoreceptor protein</keyword>
<evidence type="ECO:0000256" key="8">
    <source>
        <dbReference type="ARBA" id="ARBA00023040"/>
    </source>
</evidence>
<dbReference type="PRINTS" id="PR00237">
    <property type="entry name" value="GPCRRHODOPSN"/>
</dbReference>
<gene>
    <name evidence="17" type="ORF">HF521_005912</name>
</gene>
<dbReference type="InterPro" id="IPR017452">
    <property type="entry name" value="GPCR_Rhodpsn_7TM"/>
</dbReference>
<feature type="transmembrane region" description="Helical" evidence="15">
    <location>
        <begin position="88"/>
        <end position="116"/>
    </location>
</feature>
<name>A0A8T0AUJ1_SILME</name>
<evidence type="ECO:0000313" key="18">
    <source>
        <dbReference type="Proteomes" id="UP000606274"/>
    </source>
</evidence>
<feature type="compositionally biased region" description="Basic and acidic residues" evidence="14">
    <location>
        <begin position="309"/>
        <end position="331"/>
    </location>
</feature>
<evidence type="ECO:0000256" key="14">
    <source>
        <dbReference type="SAM" id="MobiDB-lite"/>
    </source>
</evidence>
<organism evidence="17 18">
    <name type="scientific">Silurus meridionalis</name>
    <name type="common">Southern catfish</name>
    <name type="synonym">Silurus soldatovi meridionalis</name>
    <dbReference type="NCBI Taxonomy" id="175797"/>
    <lineage>
        <taxon>Eukaryota</taxon>
        <taxon>Metazoa</taxon>
        <taxon>Chordata</taxon>
        <taxon>Craniata</taxon>
        <taxon>Vertebrata</taxon>
        <taxon>Euteleostomi</taxon>
        <taxon>Actinopterygii</taxon>
        <taxon>Neopterygii</taxon>
        <taxon>Teleostei</taxon>
        <taxon>Ostariophysi</taxon>
        <taxon>Siluriformes</taxon>
        <taxon>Siluridae</taxon>
        <taxon>Silurus</taxon>
    </lineage>
</organism>
<evidence type="ECO:0000256" key="3">
    <source>
        <dbReference type="ARBA" id="ARBA00022606"/>
    </source>
</evidence>
<feature type="transmembrane region" description="Helical" evidence="15">
    <location>
        <begin position="229"/>
        <end position="253"/>
    </location>
</feature>
<dbReference type="Proteomes" id="UP000606274">
    <property type="component" value="Unassembled WGS sequence"/>
</dbReference>
<keyword evidence="5" id="KW-0681">Retinal protein</keyword>
<dbReference type="InterPro" id="IPR050125">
    <property type="entry name" value="GPCR_opsins"/>
</dbReference>
<dbReference type="SUPFAM" id="SSF81321">
    <property type="entry name" value="Family A G protein-coupled receptor-like"/>
    <property type="match status" value="1"/>
</dbReference>
<keyword evidence="13" id="KW-0807">Transducer</keyword>
<evidence type="ECO:0000256" key="9">
    <source>
        <dbReference type="ARBA" id="ARBA00023136"/>
    </source>
</evidence>
<feature type="region of interest" description="Disordered" evidence="14">
    <location>
        <begin position="305"/>
        <end position="331"/>
    </location>
</feature>
<evidence type="ECO:0000256" key="5">
    <source>
        <dbReference type="ARBA" id="ARBA00022925"/>
    </source>
</evidence>
<dbReference type="GO" id="GO:0007601">
    <property type="term" value="P:visual perception"/>
    <property type="evidence" value="ECO:0007669"/>
    <property type="project" value="InterPro"/>
</dbReference>
<dbReference type="FunFam" id="1.20.1070.10:FF:000219">
    <property type="entry name" value="Opsin 5-like 2"/>
    <property type="match status" value="1"/>
</dbReference>
<dbReference type="AlphaFoldDB" id="A0A8T0AUJ1"/>
<evidence type="ECO:0000256" key="4">
    <source>
        <dbReference type="ARBA" id="ARBA00022692"/>
    </source>
</evidence>
<evidence type="ECO:0000256" key="1">
    <source>
        <dbReference type="ARBA" id="ARBA00004141"/>
    </source>
</evidence>
<evidence type="ECO:0000256" key="11">
    <source>
        <dbReference type="ARBA" id="ARBA00023170"/>
    </source>
</evidence>
<comment type="caution">
    <text evidence="17">The sequence shown here is derived from an EMBL/GenBank/DDBJ whole genome shotgun (WGS) entry which is preliminary data.</text>
</comment>
<dbReference type="GO" id="GO:0004930">
    <property type="term" value="F:G protein-coupled receptor activity"/>
    <property type="evidence" value="ECO:0007669"/>
    <property type="project" value="UniProtKB-KW"/>
</dbReference>
<evidence type="ECO:0000256" key="15">
    <source>
        <dbReference type="SAM" id="Phobius"/>
    </source>
</evidence>
<dbReference type="PROSITE" id="PS50262">
    <property type="entry name" value="G_PROTEIN_RECEP_F1_2"/>
    <property type="match status" value="1"/>
</dbReference>
<feature type="transmembrane region" description="Helical" evidence="15">
    <location>
        <begin position="13"/>
        <end position="38"/>
    </location>
</feature>
<keyword evidence="6 15" id="KW-1133">Transmembrane helix</keyword>
<keyword evidence="3" id="KW-0716">Sensory transduction</keyword>
<evidence type="ECO:0000256" key="7">
    <source>
        <dbReference type="ARBA" id="ARBA00022991"/>
    </source>
</evidence>
<evidence type="ECO:0000256" key="13">
    <source>
        <dbReference type="ARBA" id="ARBA00023224"/>
    </source>
</evidence>
<dbReference type="GO" id="GO:0007602">
    <property type="term" value="P:phototransduction"/>
    <property type="evidence" value="ECO:0007669"/>
    <property type="project" value="UniProtKB-KW"/>
</dbReference>
<keyword evidence="11" id="KW-0675">Receptor</keyword>
<keyword evidence="10" id="KW-1015">Disulfide bond</keyword>
<keyword evidence="18" id="KW-1185">Reference proteome</keyword>
<feature type="transmembrane region" description="Helical" evidence="15">
    <location>
        <begin position="175"/>
        <end position="199"/>
    </location>
</feature>
<keyword evidence="7" id="KW-0157">Chromophore</keyword>
<dbReference type="InterPro" id="IPR000276">
    <property type="entry name" value="GPCR_Rhodpsn"/>
</dbReference>
<dbReference type="Gene3D" id="1.20.1070.10">
    <property type="entry name" value="Rhodopsin 7-helix transmembrane proteins"/>
    <property type="match status" value="1"/>
</dbReference>
<keyword evidence="9 15" id="KW-0472">Membrane</keyword>
<dbReference type="GO" id="GO:0016020">
    <property type="term" value="C:membrane"/>
    <property type="evidence" value="ECO:0007669"/>
    <property type="project" value="UniProtKB-SubCell"/>
</dbReference>
<dbReference type="GO" id="GO:0009881">
    <property type="term" value="F:photoreceptor activity"/>
    <property type="evidence" value="ECO:0007669"/>
    <property type="project" value="UniProtKB-KW"/>
</dbReference>
<evidence type="ECO:0000313" key="17">
    <source>
        <dbReference type="EMBL" id="KAF7695818.1"/>
    </source>
</evidence>
<feature type="transmembrane region" description="Helical" evidence="15">
    <location>
        <begin position="128"/>
        <end position="148"/>
    </location>
</feature>
<proteinExistence type="predicted"/>